<proteinExistence type="predicted"/>
<accession>A0A8X6IJH2</accession>
<evidence type="ECO:0000313" key="2">
    <source>
        <dbReference type="Proteomes" id="UP000887013"/>
    </source>
</evidence>
<evidence type="ECO:0000313" key="1">
    <source>
        <dbReference type="EMBL" id="GFS48541.1"/>
    </source>
</evidence>
<feature type="non-terminal residue" evidence="1">
    <location>
        <position position="60"/>
    </location>
</feature>
<keyword evidence="2" id="KW-1185">Reference proteome</keyword>
<name>A0A8X6IJH2_NEPPI</name>
<dbReference type="Proteomes" id="UP000887013">
    <property type="component" value="Unassembled WGS sequence"/>
</dbReference>
<sequence length="60" mass="6950">MYRFGNYFRNISRYIPSERHLISKEYGVCPSISRANITFIREAGLEGIPEHIIMSLVSCL</sequence>
<dbReference type="AlphaFoldDB" id="A0A8X6IJH2"/>
<reference evidence="1" key="1">
    <citation type="submission" date="2020-08" db="EMBL/GenBank/DDBJ databases">
        <title>Multicomponent nature underlies the extraordinary mechanical properties of spider dragline silk.</title>
        <authorList>
            <person name="Kono N."/>
            <person name="Nakamura H."/>
            <person name="Mori M."/>
            <person name="Yoshida Y."/>
            <person name="Ohtoshi R."/>
            <person name="Malay A.D."/>
            <person name="Moran D.A.P."/>
            <person name="Tomita M."/>
            <person name="Numata K."/>
            <person name="Arakawa K."/>
        </authorList>
    </citation>
    <scope>NUCLEOTIDE SEQUENCE</scope>
</reference>
<dbReference type="EMBL" id="BMAW01045211">
    <property type="protein sequence ID" value="GFS48541.1"/>
    <property type="molecule type" value="Genomic_DNA"/>
</dbReference>
<organism evidence="1 2">
    <name type="scientific">Nephila pilipes</name>
    <name type="common">Giant wood spider</name>
    <name type="synonym">Nephila maculata</name>
    <dbReference type="NCBI Taxonomy" id="299642"/>
    <lineage>
        <taxon>Eukaryota</taxon>
        <taxon>Metazoa</taxon>
        <taxon>Ecdysozoa</taxon>
        <taxon>Arthropoda</taxon>
        <taxon>Chelicerata</taxon>
        <taxon>Arachnida</taxon>
        <taxon>Araneae</taxon>
        <taxon>Araneomorphae</taxon>
        <taxon>Entelegynae</taxon>
        <taxon>Araneoidea</taxon>
        <taxon>Nephilidae</taxon>
        <taxon>Nephila</taxon>
    </lineage>
</organism>
<comment type="caution">
    <text evidence="1">The sequence shown here is derived from an EMBL/GenBank/DDBJ whole genome shotgun (WGS) entry which is preliminary data.</text>
</comment>
<gene>
    <name evidence="1" type="ORF">NPIL_324651</name>
</gene>
<protein>
    <submittedName>
        <fullName evidence="1">Uncharacterized protein</fullName>
    </submittedName>
</protein>